<comment type="caution">
    <text evidence="2">The sequence shown here is derived from an EMBL/GenBank/DDBJ whole genome shotgun (WGS) entry which is preliminary data.</text>
</comment>
<feature type="region of interest" description="Disordered" evidence="1">
    <location>
        <begin position="85"/>
        <end position="112"/>
    </location>
</feature>
<accession>A0AAN9U040</accession>
<dbReference type="AlphaFoldDB" id="A0AAN9U040"/>
<sequence length="112" mass="12583">MPLRFSRIEKSRSAIGIFRIKYSFSELKIFSTTLPRGGGRRCSASLHVSWPMKKSKVEGGGWLGSRVCGNRGRWPTLVMALRVCKNPTPPSSPSPLTTSRSSENETENWKRK</sequence>
<reference evidence="2 3" key="1">
    <citation type="submission" date="2024-03" db="EMBL/GenBank/DDBJ databases">
        <title>Adaptation during the transition from Ophiocordyceps entomopathogen to insect associate is accompanied by gene loss and intensified selection.</title>
        <authorList>
            <person name="Ward C.M."/>
            <person name="Onetto C.A."/>
            <person name="Borneman A.R."/>
        </authorList>
    </citation>
    <scope>NUCLEOTIDE SEQUENCE [LARGE SCALE GENOMIC DNA]</scope>
    <source>
        <strain evidence="2">AWRI1</strain>
        <tissue evidence="2">Single Adult Female</tissue>
    </source>
</reference>
<gene>
    <name evidence="2" type="ORF">V9T40_008604</name>
</gene>
<protein>
    <submittedName>
        <fullName evidence="2">Uncharacterized protein</fullName>
    </submittedName>
</protein>
<organism evidence="2 3">
    <name type="scientific">Parthenolecanium corni</name>
    <dbReference type="NCBI Taxonomy" id="536013"/>
    <lineage>
        <taxon>Eukaryota</taxon>
        <taxon>Metazoa</taxon>
        <taxon>Ecdysozoa</taxon>
        <taxon>Arthropoda</taxon>
        <taxon>Hexapoda</taxon>
        <taxon>Insecta</taxon>
        <taxon>Pterygota</taxon>
        <taxon>Neoptera</taxon>
        <taxon>Paraneoptera</taxon>
        <taxon>Hemiptera</taxon>
        <taxon>Sternorrhyncha</taxon>
        <taxon>Coccoidea</taxon>
        <taxon>Coccidae</taxon>
        <taxon>Parthenolecanium</taxon>
    </lineage>
</organism>
<dbReference type="EMBL" id="JBBCAQ010000010">
    <property type="protein sequence ID" value="KAK7601163.1"/>
    <property type="molecule type" value="Genomic_DNA"/>
</dbReference>
<evidence type="ECO:0000313" key="2">
    <source>
        <dbReference type="EMBL" id="KAK7601163.1"/>
    </source>
</evidence>
<name>A0AAN9U040_9HEMI</name>
<proteinExistence type="predicted"/>
<evidence type="ECO:0000313" key="3">
    <source>
        <dbReference type="Proteomes" id="UP001367676"/>
    </source>
</evidence>
<evidence type="ECO:0000256" key="1">
    <source>
        <dbReference type="SAM" id="MobiDB-lite"/>
    </source>
</evidence>
<dbReference type="Proteomes" id="UP001367676">
    <property type="component" value="Unassembled WGS sequence"/>
</dbReference>
<keyword evidence="3" id="KW-1185">Reference proteome</keyword>